<name>A0ABW4HYA2_9SPHN</name>
<keyword evidence="1" id="KW-0378">Hydrolase</keyword>
<dbReference type="SUPFAM" id="SSF56784">
    <property type="entry name" value="HAD-like"/>
    <property type="match status" value="1"/>
</dbReference>
<reference evidence="2" key="1">
    <citation type="journal article" date="2019" name="Int. J. Syst. Evol. Microbiol.">
        <title>The Global Catalogue of Microorganisms (GCM) 10K type strain sequencing project: providing services to taxonomists for standard genome sequencing and annotation.</title>
        <authorList>
            <consortium name="The Broad Institute Genomics Platform"/>
            <consortium name="The Broad Institute Genome Sequencing Center for Infectious Disease"/>
            <person name="Wu L."/>
            <person name="Ma J."/>
        </authorList>
    </citation>
    <scope>NUCLEOTIDE SEQUENCE [LARGE SCALE GENOMIC DNA]</scope>
    <source>
        <strain evidence="2">CGMCC 1.16275</strain>
    </source>
</reference>
<dbReference type="GO" id="GO:0016787">
    <property type="term" value="F:hydrolase activity"/>
    <property type="evidence" value="ECO:0007669"/>
    <property type="project" value="UniProtKB-KW"/>
</dbReference>
<comment type="caution">
    <text evidence="1">The sequence shown here is derived from an EMBL/GenBank/DDBJ whole genome shotgun (WGS) entry which is preliminary data.</text>
</comment>
<organism evidence="1 2">
    <name type="scientific">Sphingomonas tabacisoli</name>
    <dbReference type="NCBI Taxonomy" id="2249466"/>
    <lineage>
        <taxon>Bacteria</taxon>
        <taxon>Pseudomonadati</taxon>
        <taxon>Pseudomonadota</taxon>
        <taxon>Alphaproteobacteria</taxon>
        <taxon>Sphingomonadales</taxon>
        <taxon>Sphingomonadaceae</taxon>
        <taxon>Sphingomonas</taxon>
    </lineage>
</organism>
<gene>
    <name evidence="1" type="ORF">ACFSCW_01915</name>
</gene>
<proteinExistence type="predicted"/>
<dbReference type="EMBL" id="JBHUDY010000001">
    <property type="protein sequence ID" value="MFD1610554.1"/>
    <property type="molecule type" value="Genomic_DNA"/>
</dbReference>
<dbReference type="Proteomes" id="UP001597115">
    <property type="component" value="Unassembled WGS sequence"/>
</dbReference>
<evidence type="ECO:0000313" key="2">
    <source>
        <dbReference type="Proteomes" id="UP001597115"/>
    </source>
</evidence>
<dbReference type="InterPro" id="IPR036412">
    <property type="entry name" value="HAD-like_sf"/>
</dbReference>
<dbReference type="Gene3D" id="3.40.50.1000">
    <property type="entry name" value="HAD superfamily/HAD-like"/>
    <property type="match status" value="1"/>
</dbReference>
<dbReference type="RefSeq" id="WP_380886326.1">
    <property type="nucleotide sequence ID" value="NZ_JBHUDY010000001.1"/>
</dbReference>
<dbReference type="InterPro" id="IPR023214">
    <property type="entry name" value="HAD_sf"/>
</dbReference>
<keyword evidence="2" id="KW-1185">Reference proteome</keyword>
<accession>A0ABW4HYA2</accession>
<protein>
    <submittedName>
        <fullName evidence="1">HAD family hydrolase</fullName>
    </submittedName>
</protein>
<sequence length="217" mass="24131">MNRPLVITDCDEVLLHMVSHFRDWLGEAHGVDFDLSAGDYSRAVRRRATGDVLPREETWPLLNGFFETEMHRQTLVPHAREALSELAELADVVVLTNLLDEHQERRIAQLEAVGIRHRVLCNQGGKGTPVTQLLDEYAPSAAVFVDDLALHHTSVEKSAPEVFRLHMIAEPELAAIMPPAPSAHARIDDWAVAKDWIRERLASGLDGCDLPVIGEAS</sequence>
<evidence type="ECO:0000313" key="1">
    <source>
        <dbReference type="EMBL" id="MFD1610554.1"/>
    </source>
</evidence>